<dbReference type="InterPro" id="IPR009091">
    <property type="entry name" value="RCC1/BLIP-II"/>
</dbReference>
<dbReference type="AlphaFoldDB" id="A0A078A7C9"/>
<keyword evidence="3" id="KW-1185">Reference proteome</keyword>
<reference evidence="2 3" key="1">
    <citation type="submission" date="2014-06" db="EMBL/GenBank/DDBJ databases">
        <authorList>
            <person name="Swart Estienne"/>
        </authorList>
    </citation>
    <scope>NUCLEOTIDE SEQUENCE [LARGE SCALE GENOMIC DNA]</scope>
    <source>
        <strain evidence="2 3">130c</strain>
    </source>
</reference>
<evidence type="ECO:0000313" key="3">
    <source>
        <dbReference type="Proteomes" id="UP000039865"/>
    </source>
</evidence>
<feature type="repeat" description="RCC1" evidence="1">
    <location>
        <begin position="354"/>
        <end position="406"/>
    </location>
</feature>
<dbReference type="PANTHER" id="PTHR45982:SF1">
    <property type="entry name" value="REGULATOR OF CHROMOSOME CONDENSATION"/>
    <property type="match status" value="1"/>
</dbReference>
<evidence type="ECO:0000313" key="2">
    <source>
        <dbReference type="EMBL" id="CDW77781.1"/>
    </source>
</evidence>
<proteinExistence type="predicted"/>
<dbReference type="InParanoid" id="A0A078A7C9"/>
<dbReference type="PANTHER" id="PTHR45982">
    <property type="entry name" value="REGULATOR OF CHROMOSOME CONDENSATION"/>
    <property type="match status" value="1"/>
</dbReference>
<dbReference type="Pfam" id="PF13540">
    <property type="entry name" value="RCC1_2"/>
    <property type="match status" value="1"/>
</dbReference>
<sequence>MFKRSKSHQRINIQNIKSASNKQKQSINNPPQVQSIQSKQIIINSNDQMTLKYQIEKKIISIVKNGELEEIIDLLFDENYRFAKDQVIYLSDLIQRNLKMNQRNQMIVKALNQCLKMPEKMIDTESPYIDCSEEQTPQLSFRKREDQQLGLRIDDLQNSIQLSQKKVHRSLQIMSQIGVIKNDQQLKDDYLEKIIFERQKTNLNKQIAQELIIQKKEQVKASKGNFVLILKDYQVSLFEPCLNHKCDVFANQMDNYFNFTDKYGWLYRYFYTEKKLIRVPHIQLLNHGFIQMDTNVEFVVGLNSDYQVKFLYPNSQNNSHALGYELSINKYLKRTRIQKISCGSHHTLMLSFEGKLISQGSGEFGQLGTETTNQTFYLPQFPLFFKMLHLSDIAAFRESSMVLTVEGLVFTFGCGFEGQIGNGKLDNQKVPYCLQNSPFLINQRAKKIKASDYTGSLITLNNELYVWGLYQIVDNDEASPAKIWFNDQKYFQECLQVYPKNITSLIEKQSGQIDIFKRLIDYEINDEMLFIAVNQNI</sequence>
<organism evidence="2 3">
    <name type="scientific">Stylonychia lemnae</name>
    <name type="common">Ciliate</name>
    <dbReference type="NCBI Taxonomy" id="5949"/>
    <lineage>
        <taxon>Eukaryota</taxon>
        <taxon>Sar</taxon>
        <taxon>Alveolata</taxon>
        <taxon>Ciliophora</taxon>
        <taxon>Intramacronucleata</taxon>
        <taxon>Spirotrichea</taxon>
        <taxon>Stichotrichia</taxon>
        <taxon>Sporadotrichida</taxon>
        <taxon>Oxytrichidae</taxon>
        <taxon>Stylonychinae</taxon>
        <taxon>Stylonychia</taxon>
    </lineage>
</organism>
<dbReference type="SUPFAM" id="SSF50985">
    <property type="entry name" value="RCC1/BLIP-II"/>
    <property type="match status" value="1"/>
</dbReference>
<dbReference type="InterPro" id="IPR000408">
    <property type="entry name" value="Reg_chr_condens"/>
</dbReference>
<dbReference type="Gene3D" id="2.130.10.30">
    <property type="entry name" value="Regulator of chromosome condensation 1/beta-lactamase-inhibitor protein II"/>
    <property type="match status" value="1"/>
</dbReference>
<dbReference type="PROSITE" id="PS50012">
    <property type="entry name" value="RCC1_3"/>
    <property type="match status" value="1"/>
</dbReference>
<accession>A0A078A7C9</accession>
<name>A0A078A7C9_STYLE</name>
<protein>
    <submittedName>
        <fullName evidence="2">Uncharacterized protein</fullName>
    </submittedName>
</protein>
<gene>
    <name evidence="2" type="primary">Contig15302.g16298</name>
    <name evidence="2" type="ORF">STYLEM_6747</name>
</gene>
<dbReference type="InterPro" id="IPR051553">
    <property type="entry name" value="Ran_GTPase-activating"/>
</dbReference>
<dbReference type="PROSITE" id="PS00626">
    <property type="entry name" value="RCC1_2"/>
    <property type="match status" value="1"/>
</dbReference>
<dbReference type="Pfam" id="PF00415">
    <property type="entry name" value="RCC1"/>
    <property type="match status" value="1"/>
</dbReference>
<dbReference type="EMBL" id="CCKQ01006470">
    <property type="protein sequence ID" value="CDW77781.1"/>
    <property type="molecule type" value="Genomic_DNA"/>
</dbReference>
<dbReference type="OrthoDB" id="297375at2759"/>
<dbReference type="Proteomes" id="UP000039865">
    <property type="component" value="Unassembled WGS sequence"/>
</dbReference>
<evidence type="ECO:0000256" key="1">
    <source>
        <dbReference type="PROSITE-ProRule" id="PRU00235"/>
    </source>
</evidence>